<dbReference type="AlphaFoldDB" id="A0A1B1E3X0"/>
<dbReference type="InterPro" id="IPR037524">
    <property type="entry name" value="PA14/GLEYA"/>
</dbReference>
<dbReference type="GeneID" id="30911333"/>
<reference evidence="4" key="1">
    <citation type="submission" date="2016-06" db="EMBL/GenBank/DDBJ databases">
        <title>First high quality genome sequence of Plasmodium coatneyi using continuous long reads from single molecule, real-time sequencing.</title>
        <authorList>
            <person name="Chien J.-T."/>
            <person name="Pakala S.B."/>
            <person name="Geraldo J.A."/>
            <person name="Lapp S.A."/>
            <person name="Barnwell J.W."/>
            <person name="Kissinger J.C."/>
            <person name="Galinski M.R."/>
            <person name="Humphrey J.C."/>
        </authorList>
    </citation>
    <scope>NUCLEOTIDE SEQUENCE [LARGE SCALE GENOMIC DNA]</scope>
    <source>
        <strain evidence="4">Hackeri</strain>
    </source>
</reference>
<dbReference type="SMART" id="SM00758">
    <property type="entry name" value="PA14"/>
    <property type="match status" value="1"/>
</dbReference>
<feature type="chain" id="PRO_5008521544" description="PA14 domain-containing protein" evidence="1">
    <location>
        <begin position="21"/>
        <end position="861"/>
    </location>
</feature>
<feature type="signal peptide" evidence="1">
    <location>
        <begin position="1"/>
        <end position="20"/>
    </location>
</feature>
<dbReference type="Pfam" id="PF07691">
    <property type="entry name" value="PA14"/>
    <property type="match status" value="1"/>
</dbReference>
<keyword evidence="1" id="KW-0732">Signal</keyword>
<dbReference type="VEuPathDB" id="PlasmoDB:PCOAH_00046020"/>
<dbReference type="PROSITE" id="PS51820">
    <property type="entry name" value="PA14"/>
    <property type="match status" value="1"/>
</dbReference>
<sequence>MEFFHFALITLVLILSHCYSQNYDKENLKKLTEYRQQHRKTVDGRLCAAAFVQDDQTYTDCTKATDPNGITGREWCYVEVQLVGKGNRDWDYCKGVINYDVVRSKARTFYLAKSNELNSAVTKLEMEKNKLEGIYEKYEGICGSTSEMVKKKFEEINDIAKNSSRNINKLLLEASSIGDSERKMYELADEVEKNRKPFLEDKKNCSILKAYSIEEKADGLIGSYYDNAYFSGYPVSIQSDKYINFVWDTGIPVENIPYQHFSVRWDGYLKIPQTGNYIITVQHDCGVRIFLDDSPIIVDSMPYPKEEDSEEMRPISMLPIGEINAKVHKVSSEQLGLLGGKKYKFRVEYFHLSTIKYENPDMVHIMLSWKSDHIVEEIIPTNYFFQGNVTTPLRISQLRGEEYEIIFLQNGMHAFMDTTKFVVADIPSIFEKSKCIRSTLNNPSISSVHFRVNTHSVVFVAIPKEVKEIPLNDVTKKAFEITKETLSIYQVEEENSTNASEQTTYKIYSSEFSSGDVQINLLKPTPFLIFLEPRELHSSSSCMGYVQTVSFTNSRHFNSCYASSYESAKFDCNAGFSGNNQDKEYETWKTAADKSLGQYLSVNFKYEIDIHSFTFRTLSSLENRITELTVYFPNVKTPEIFAISPGHHHYKLSTPIKAKSAKVVISKVNDPKRQSGGNVAFYGIPCIDPQNEQPNEQKNQREINVFFTSKNNSTSSKPLNWLIDNGLKKDQYGFFKYGWEKLPTPVESEYLDKDPSHAGISFLPLECKNSNQPCDTSNTWSIDLPHQGTYYMAVEIGSPTGRQEQNSITVNGDVYISNMFLKPRQYTKVTSDISISDSRTLQISTDTNTVIQSVQLLFLHK</sequence>
<feature type="domain" description="PA14" evidence="2">
    <location>
        <begin position="215"/>
        <end position="383"/>
    </location>
</feature>
<proteinExistence type="predicted"/>
<dbReference type="Gene3D" id="2.10.10.10">
    <property type="entry name" value="Fibronectin, type II, collagen-binding"/>
    <property type="match status" value="1"/>
</dbReference>
<dbReference type="Gene3D" id="3.90.182.10">
    <property type="entry name" value="Toxin - Anthrax Protective Antigen,domain 1"/>
    <property type="match status" value="1"/>
</dbReference>
<name>A0A1B1E3X0_9APIC</name>
<keyword evidence="4" id="KW-1185">Reference proteome</keyword>
<dbReference type="Proteomes" id="UP000092716">
    <property type="component" value="Chromosome 12"/>
</dbReference>
<evidence type="ECO:0000313" key="3">
    <source>
        <dbReference type="EMBL" id="ANQ09691.1"/>
    </source>
</evidence>
<evidence type="ECO:0000256" key="1">
    <source>
        <dbReference type="SAM" id="SignalP"/>
    </source>
</evidence>
<dbReference type="RefSeq" id="XP_019916386.1">
    <property type="nucleotide sequence ID" value="XM_020061386.1"/>
</dbReference>
<dbReference type="KEGG" id="pcot:PCOAH_00046020"/>
<gene>
    <name evidence="3" type="ORF">PCOAH_00046020</name>
</gene>
<protein>
    <recommendedName>
        <fullName evidence="2">PA14 domain-containing protein</fullName>
    </recommendedName>
</protein>
<dbReference type="InterPro" id="IPR011658">
    <property type="entry name" value="PA14_dom"/>
</dbReference>
<accession>A0A1B1E3X0</accession>
<evidence type="ECO:0000259" key="2">
    <source>
        <dbReference type="PROSITE" id="PS51820"/>
    </source>
</evidence>
<dbReference type="SUPFAM" id="SSF56988">
    <property type="entry name" value="Anthrax protective antigen"/>
    <property type="match status" value="1"/>
</dbReference>
<dbReference type="EMBL" id="CP016250">
    <property type="protein sequence ID" value="ANQ09691.1"/>
    <property type="molecule type" value="Genomic_DNA"/>
</dbReference>
<dbReference type="OrthoDB" id="441660at2759"/>
<dbReference type="InterPro" id="IPR036943">
    <property type="entry name" value="FN_type2_sf"/>
</dbReference>
<evidence type="ECO:0000313" key="4">
    <source>
        <dbReference type="Proteomes" id="UP000092716"/>
    </source>
</evidence>
<organism evidence="3 4">
    <name type="scientific">Plasmodium coatneyi</name>
    <dbReference type="NCBI Taxonomy" id="208452"/>
    <lineage>
        <taxon>Eukaryota</taxon>
        <taxon>Sar</taxon>
        <taxon>Alveolata</taxon>
        <taxon>Apicomplexa</taxon>
        <taxon>Aconoidasida</taxon>
        <taxon>Haemosporida</taxon>
        <taxon>Plasmodiidae</taxon>
        <taxon>Plasmodium</taxon>
    </lineage>
</organism>